<organism evidence="1 2">
    <name type="scientific">Providencia stuartii</name>
    <dbReference type="NCBI Taxonomy" id="588"/>
    <lineage>
        <taxon>Bacteria</taxon>
        <taxon>Pseudomonadati</taxon>
        <taxon>Pseudomonadota</taxon>
        <taxon>Gammaproteobacteria</taxon>
        <taxon>Enterobacterales</taxon>
        <taxon>Morganellaceae</taxon>
        <taxon>Providencia</taxon>
    </lineage>
</organism>
<name>A0ABD5L2N5_PROST</name>
<protein>
    <submittedName>
        <fullName evidence="1">Uncharacterized protein</fullName>
    </submittedName>
</protein>
<gene>
    <name evidence="1" type="ORF">KDV35_05510</name>
</gene>
<sequence>MIELIAFVSFIKALVVGVISFSSAIAKAAERLDEKTGQRIFAGGCLMMLELLIENKKGKA</sequence>
<dbReference type="AlphaFoldDB" id="A0ABD5L2N5"/>
<dbReference type="EMBL" id="JAGSRH010000006">
    <property type="protein sequence ID" value="MER5076325.1"/>
    <property type="molecule type" value="Genomic_DNA"/>
</dbReference>
<dbReference type="Proteomes" id="UP001495779">
    <property type="component" value="Unassembled WGS sequence"/>
</dbReference>
<reference evidence="1 2" key="1">
    <citation type="submission" date="2021-04" db="EMBL/GenBank/DDBJ databases">
        <title>Determining the burden of carbapenem-resistant Enterobacterales from a tertiary public heath setting in Bangladesh: a clinical, epidemiological, and molecular study.</title>
        <authorList>
            <person name="Farzana R."/>
            <person name="Walsh T.R."/>
        </authorList>
    </citation>
    <scope>NUCLEOTIDE SEQUENCE [LARGE SCALE GENOMIC DNA]</scope>
    <source>
        <strain evidence="2">dmpro_s316</strain>
    </source>
</reference>
<comment type="caution">
    <text evidence="1">The sequence shown here is derived from an EMBL/GenBank/DDBJ whole genome shotgun (WGS) entry which is preliminary data.</text>
</comment>
<accession>A0ABD5L2N5</accession>
<evidence type="ECO:0000313" key="2">
    <source>
        <dbReference type="Proteomes" id="UP001495779"/>
    </source>
</evidence>
<dbReference type="RefSeq" id="WP_196713093.1">
    <property type="nucleotide sequence ID" value="NZ_CP095443.1"/>
</dbReference>
<proteinExistence type="predicted"/>
<evidence type="ECO:0000313" key="1">
    <source>
        <dbReference type="EMBL" id="MER5076325.1"/>
    </source>
</evidence>